<evidence type="ECO:0000313" key="3">
    <source>
        <dbReference type="EMBL" id="KWW14059.1"/>
    </source>
</evidence>
<dbReference type="InterPro" id="IPR028098">
    <property type="entry name" value="Glyco_trans_4-like_N"/>
</dbReference>
<dbReference type="PANTHER" id="PTHR12526:SF636">
    <property type="entry name" value="BLL3647 PROTEIN"/>
    <property type="match status" value="1"/>
</dbReference>
<evidence type="ECO:0000259" key="1">
    <source>
        <dbReference type="Pfam" id="PF00534"/>
    </source>
</evidence>
<feature type="domain" description="Glycosyltransferase subfamily 4-like N-terminal" evidence="2">
    <location>
        <begin position="17"/>
        <end position="162"/>
    </location>
</feature>
<sequence>MKILQIVKTNEGANWAFTQAQWLFNNGVDIITVLPSINGGMAEKYKREGMDIVQGDFSLPITKPWEIFGRVREINNLVKEFKPDIIHCHFVTNIMMVRLALRNSNIPRVFQVPGPLHLESKFFRKAEIMLANDIDYWAGACKKTCEMYLESGIHQSKIYLAYYGGYGGKTVDEYQDSENKLHIEYDIPEDKILVGMVSYFYKPKTHLLQRRGLKGHEDFIDAIALAREKNPSIIGVIIGDSWGNAQRYVEKVKNYAEKNCKGGVLFTGFRKDLKDIYKELDVVIHPSHSENLGGAAESLAAGVPTVTTNVGGFPDIVLNGETGYTVKPKCPTEIAEAIVKLIDNPELAIHMANSGRREIRKLLSIENTANNILSIYKEISVSNEQYLFKRG</sequence>
<dbReference type="InterPro" id="IPR001296">
    <property type="entry name" value="Glyco_trans_1"/>
</dbReference>
<feature type="domain" description="Glycosyl transferase family 1" evidence="1">
    <location>
        <begin position="214"/>
        <end position="357"/>
    </location>
</feature>
<proteinExistence type="predicted"/>
<dbReference type="GO" id="GO:0016757">
    <property type="term" value="F:glycosyltransferase activity"/>
    <property type="evidence" value="ECO:0007669"/>
    <property type="project" value="InterPro"/>
</dbReference>
<dbReference type="EMBL" id="LNNH01000040">
    <property type="protein sequence ID" value="KWW14059.1"/>
    <property type="molecule type" value="Genomic_DNA"/>
</dbReference>
<protein>
    <submittedName>
        <fullName evidence="3">Uncharacterized protein</fullName>
    </submittedName>
</protein>
<dbReference type="Pfam" id="PF00534">
    <property type="entry name" value="Glycos_transf_1"/>
    <property type="match status" value="1"/>
</dbReference>
<evidence type="ECO:0000259" key="2">
    <source>
        <dbReference type="Pfam" id="PF13439"/>
    </source>
</evidence>
<keyword evidence="4" id="KW-1185">Reference proteome</keyword>
<dbReference type="CDD" id="cd03801">
    <property type="entry name" value="GT4_PimA-like"/>
    <property type="match status" value="1"/>
</dbReference>
<dbReference type="PANTHER" id="PTHR12526">
    <property type="entry name" value="GLYCOSYLTRANSFERASE"/>
    <property type="match status" value="1"/>
</dbReference>
<dbReference type="Proteomes" id="UP000064189">
    <property type="component" value="Unassembled WGS sequence"/>
</dbReference>
<comment type="caution">
    <text evidence="3">The sequence shown here is derived from an EMBL/GenBank/DDBJ whole genome shotgun (WGS) entry which is preliminary data.</text>
</comment>
<dbReference type="SUPFAM" id="SSF53756">
    <property type="entry name" value="UDP-Glycosyltransferase/glycogen phosphorylase"/>
    <property type="match status" value="1"/>
</dbReference>
<gene>
    <name evidence="3" type="ORF">AS888_00565</name>
</gene>
<name>A0A120GND9_9BACI</name>
<organism evidence="3 4">
    <name type="scientific">Peribacillus simplex</name>
    <dbReference type="NCBI Taxonomy" id="1478"/>
    <lineage>
        <taxon>Bacteria</taxon>
        <taxon>Bacillati</taxon>
        <taxon>Bacillota</taxon>
        <taxon>Bacilli</taxon>
        <taxon>Bacillales</taxon>
        <taxon>Bacillaceae</taxon>
        <taxon>Peribacillus</taxon>
    </lineage>
</organism>
<evidence type="ECO:0000313" key="4">
    <source>
        <dbReference type="Proteomes" id="UP000064189"/>
    </source>
</evidence>
<dbReference type="Gene3D" id="3.40.50.2000">
    <property type="entry name" value="Glycogen Phosphorylase B"/>
    <property type="match status" value="2"/>
</dbReference>
<reference evidence="3 4" key="1">
    <citation type="submission" date="2015-11" db="EMBL/GenBank/DDBJ databases">
        <title>Genome Sequence of Bacillus simplex strain VanAntwerpen2.</title>
        <authorList>
            <person name="Couger M.B."/>
        </authorList>
    </citation>
    <scope>NUCLEOTIDE SEQUENCE [LARGE SCALE GENOMIC DNA]</scope>
    <source>
        <strain evidence="3 4">VanAntwerpen02</strain>
    </source>
</reference>
<dbReference type="Pfam" id="PF13439">
    <property type="entry name" value="Glyco_transf_4"/>
    <property type="match status" value="1"/>
</dbReference>
<dbReference type="RefSeq" id="WP_061143686.1">
    <property type="nucleotide sequence ID" value="NZ_LNNH01000040.1"/>
</dbReference>
<dbReference type="AlphaFoldDB" id="A0A120GND9"/>
<accession>A0A120GND9</accession>